<dbReference type="GO" id="GO:0006313">
    <property type="term" value="P:DNA transposition"/>
    <property type="evidence" value="ECO:0007669"/>
    <property type="project" value="InterPro"/>
</dbReference>
<sequence length="123" mass="14487">MEKISKMRRTFSTEFKKEKVALIEQGKMKVSDICKMYEVTQTAVRKWLLKYSKNYSKTERIVVEKVSEEAKTLELMKKVAELERVIGKQQLQIIYKEAVIQSASEEIGMDIEKKYNSQQLKED</sequence>
<evidence type="ECO:0000313" key="2">
    <source>
        <dbReference type="Proteomes" id="UP000320773"/>
    </source>
</evidence>
<gene>
    <name evidence="1" type="ORF">BC670_1993</name>
</gene>
<proteinExistence type="predicted"/>
<dbReference type="Gene3D" id="1.10.10.60">
    <property type="entry name" value="Homeodomain-like"/>
    <property type="match status" value="1"/>
</dbReference>
<dbReference type="GO" id="GO:0004803">
    <property type="term" value="F:transposase activity"/>
    <property type="evidence" value="ECO:0007669"/>
    <property type="project" value="InterPro"/>
</dbReference>
<reference evidence="1 2" key="1">
    <citation type="submission" date="2019-06" db="EMBL/GenBank/DDBJ databases">
        <title>Genomic Encyclopedia of Archaeal and Bacterial Type Strains, Phase II (KMG-II): from individual species to whole genera.</title>
        <authorList>
            <person name="Goeker M."/>
        </authorList>
    </citation>
    <scope>NUCLEOTIDE SEQUENCE [LARGE SCALE GENOMIC DNA]</scope>
    <source>
        <strain evidence="1 2">DSM 24789</strain>
    </source>
</reference>
<protein>
    <submittedName>
        <fullName evidence="1">Transposase</fullName>
    </submittedName>
</protein>
<evidence type="ECO:0000313" key="1">
    <source>
        <dbReference type="EMBL" id="TQM41061.1"/>
    </source>
</evidence>
<accession>A0A543G4N9</accession>
<dbReference type="InterPro" id="IPR009057">
    <property type="entry name" value="Homeodomain-like_sf"/>
</dbReference>
<dbReference type="EMBL" id="VFPJ01000001">
    <property type="protein sequence ID" value="TQM41061.1"/>
    <property type="molecule type" value="Genomic_DNA"/>
</dbReference>
<dbReference type="RefSeq" id="WP_089080899.1">
    <property type="nucleotide sequence ID" value="NZ_VFPJ01000001.1"/>
</dbReference>
<dbReference type="GO" id="GO:0003677">
    <property type="term" value="F:DNA binding"/>
    <property type="evidence" value="ECO:0007669"/>
    <property type="project" value="InterPro"/>
</dbReference>
<dbReference type="Proteomes" id="UP000320773">
    <property type="component" value="Unassembled WGS sequence"/>
</dbReference>
<organism evidence="1 2">
    <name type="scientific">Flavobacterium branchiophilum</name>
    <dbReference type="NCBI Taxonomy" id="55197"/>
    <lineage>
        <taxon>Bacteria</taxon>
        <taxon>Pseudomonadati</taxon>
        <taxon>Bacteroidota</taxon>
        <taxon>Flavobacteriia</taxon>
        <taxon>Flavobacteriales</taxon>
        <taxon>Flavobacteriaceae</taxon>
        <taxon>Flavobacterium</taxon>
    </lineage>
</organism>
<name>A0A543G4N9_9FLAO</name>
<dbReference type="Pfam" id="PF01527">
    <property type="entry name" value="HTH_Tnp_1"/>
    <property type="match status" value="1"/>
</dbReference>
<dbReference type="InterPro" id="IPR002514">
    <property type="entry name" value="Transposase_8"/>
</dbReference>
<dbReference type="AlphaFoldDB" id="A0A543G4N9"/>
<dbReference type="SUPFAM" id="SSF46689">
    <property type="entry name" value="Homeodomain-like"/>
    <property type="match status" value="1"/>
</dbReference>
<comment type="caution">
    <text evidence="1">The sequence shown here is derived from an EMBL/GenBank/DDBJ whole genome shotgun (WGS) entry which is preliminary data.</text>
</comment>